<feature type="signal peptide" evidence="6">
    <location>
        <begin position="1"/>
        <end position="24"/>
    </location>
</feature>
<name>A0A432MPG6_9BACT</name>
<organism evidence="7 8">
    <name type="scientific">Tautonia sociabilis</name>
    <dbReference type="NCBI Taxonomy" id="2080755"/>
    <lineage>
        <taxon>Bacteria</taxon>
        <taxon>Pseudomonadati</taxon>
        <taxon>Planctomycetota</taxon>
        <taxon>Planctomycetia</taxon>
        <taxon>Isosphaerales</taxon>
        <taxon>Isosphaeraceae</taxon>
        <taxon>Tautonia</taxon>
    </lineage>
</organism>
<evidence type="ECO:0000256" key="4">
    <source>
        <dbReference type="ARBA" id="ARBA00022729"/>
    </source>
</evidence>
<dbReference type="Proteomes" id="UP000280296">
    <property type="component" value="Unassembled WGS sequence"/>
</dbReference>
<sequence>MIRLRRRMALIGLLSLMTTTPRLSADEGMWVFNNLPLEQLKATYGFEPSEEWISRLRSSAVRFNNGGSGSFVSADGLVMTNHHVAADTLQKLSTAAEDYYRVGFLARSREAELPAPDLELNVTSAIRDVSDRVNAAVTPEMSDAEAATARRAAMAAIEQEATAENGMRNDVVTLYQGGQYHLYTYKTYTDVRLVFAPEFDIAFFGGDEDNFEYPRYCLDVAFFRAYENGQPAHPEHFLRWSDAGSKPGDLVFVAGHPGRTSRLNTMAHLEYFRETGFPFLLDLIRQREAFLSEYSRRGEEQARQAKEDLFSYQNSRKARLGGYQGLQDEAFMRRKAERERALRDQVSADPEMAASYGDAWEKIAGSRAVAAENLASYNMLERGLAFESRLFQIARTVARLVAEDRKPNEERLREYRASNRPSLELDLYSEAPIYPEFEAAKLANALDYWRRTMGADDPVVHRVLGGREPEQVARELVEGTRLADVSFRKQLVEGGLEAVQESDDPMIRLALAVDPEARAIRKTWEDRVEGVETAQYARIAEAMFKTQGDSVYPDATFTLRLAFGTVKGWEEDGKTIPPYTVVEGLFERAESHGNVEPYRVPESWVEAKEDGRLDLQTPMNFVSTADIIGGNSGSPVVDRDGQVVGLIFDGNIHSLILDFGYDDTLARAVAVDSRVIAEALRSVYGAEALLRELTEGR</sequence>
<proteinExistence type="inferred from homology"/>
<accession>A0A432MPG6</accession>
<dbReference type="GO" id="GO:0006508">
    <property type="term" value="P:proteolysis"/>
    <property type="evidence" value="ECO:0007669"/>
    <property type="project" value="UniProtKB-KW"/>
</dbReference>
<keyword evidence="5 6" id="KW-0378">Hydrolase</keyword>
<keyword evidence="6" id="KW-0720">Serine protease</keyword>
<dbReference type="OrthoDB" id="9805367at2"/>
<dbReference type="Gene3D" id="2.40.10.10">
    <property type="entry name" value="Trypsin-like serine proteases"/>
    <property type="match status" value="2"/>
</dbReference>
<dbReference type="SUPFAM" id="SSF50494">
    <property type="entry name" value="Trypsin-like serine proteases"/>
    <property type="match status" value="1"/>
</dbReference>
<evidence type="ECO:0000256" key="5">
    <source>
        <dbReference type="ARBA" id="ARBA00022801"/>
    </source>
</evidence>
<dbReference type="InterPro" id="IPR043504">
    <property type="entry name" value="Peptidase_S1_PA_chymotrypsin"/>
</dbReference>
<keyword evidence="2 6" id="KW-0031">Aminopeptidase</keyword>
<reference evidence="7 8" key="2">
    <citation type="submission" date="2019-01" db="EMBL/GenBank/DDBJ databases">
        <title>Tautonia sociabilis, a novel thermotolerant planctomycete of Isosphaeraceae family, isolated from a 4000 m deep subterranean habitat.</title>
        <authorList>
            <person name="Kovaleva O.L."/>
            <person name="Elcheninov A.G."/>
            <person name="Van Heerden E."/>
            <person name="Toshchakov S.V."/>
            <person name="Novikov A."/>
            <person name="Bonch-Osmolovskaya E.A."/>
            <person name="Kublanov I.V."/>
        </authorList>
    </citation>
    <scope>NUCLEOTIDE SEQUENCE [LARGE SCALE GENOMIC DNA]</scope>
    <source>
        <strain evidence="7 8">GM2012</strain>
    </source>
</reference>
<dbReference type="InterPro" id="IPR019500">
    <property type="entry name" value="Pep_S46"/>
</dbReference>
<evidence type="ECO:0000313" key="7">
    <source>
        <dbReference type="EMBL" id="RUL89057.1"/>
    </source>
</evidence>
<comment type="similarity">
    <text evidence="1 6">Belongs to the peptidase S46 family.</text>
</comment>
<protein>
    <recommendedName>
        <fullName evidence="6">Dipeptidyl-peptidase</fullName>
        <ecNumber evidence="6">3.4.14.-</ecNumber>
    </recommendedName>
</protein>
<evidence type="ECO:0000256" key="3">
    <source>
        <dbReference type="ARBA" id="ARBA00022670"/>
    </source>
</evidence>
<feature type="chain" id="PRO_5023047809" description="Dipeptidyl-peptidase" evidence="6">
    <location>
        <begin position="25"/>
        <end position="697"/>
    </location>
</feature>
<dbReference type="EC" id="3.4.14.-" evidence="6"/>
<comment type="function">
    <text evidence="6">Catalyzes the removal of dipeptides from the N-terminus of oligopeptides.</text>
</comment>
<evidence type="ECO:0000256" key="2">
    <source>
        <dbReference type="ARBA" id="ARBA00022438"/>
    </source>
</evidence>
<gene>
    <name evidence="7" type="ORF">TsocGM_04170</name>
</gene>
<evidence type="ECO:0000256" key="6">
    <source>
        <dbReference type="RuleBase" id="RU366067"/>
    </source>
</evidence>
<evidence type="ECO:0000256" key="1">
    <source>
        <dbReference type="ARBA" id="ARBA00010491"/>
    </source>
</evidence>
<dbReference type="RefSeq" id="WP_126724051.1">
    <property type="nucleotide sequence ID" value="NZ_RYZH01000005.1"/>
</dbReference>
<dbReference type="GO" id="GO:0008239">
    <property type="term" value="F:dipeptidyl-peptidase activity"/>
    <property type="evidence" value="ECO:0007669"/>
    <property type="project" value="UniProtKB-UniRule"/>
</dbReference>
<dbReference type="GO" id="GO:0043171">
    <property type="term" value="P:peptide catabolic process"/>
    <property type="evidence" value="ECO:0007669"/>
    <property type="project" value="UniProtKB-UniRule"/>
</dbReference>
<dbReference type="InterPro" id="IPR009003">
    <property type="entry name" value="Peptidase_S1_PA"/>
</dbReference>
<dbReference type="EMBL" id="RYZH01000005">
    <property type="protein sequence ID" value="RUL89057.1"/>
    <property type="molecule type" value="Genomic_DNA"/>
</dbReference>
<dbReference type="AlphaFoldDB" id="A0A432MPG6"/>
<dbReference type="GO" id="GO:0070009">
    <property type="term" value="F:serine-type aminopeptidase activity"/>
    <property type="evidence" value="ECO:0007669"/>
    <property type="project" value="UniProtKB-UniRule"/>
</dbReference>
<keyword evidence="4 6" id="KW-0732">Signal</keyword>
<reference evidence="7 8" key="1">
    <citation type="submission" date="2018-12" db="EMBL/GenBank/DDBJ databases">
        <authorList>
            <person name="Toschakov S.V."/>
        </authorList>
    </citation>
    <scope>NUCLEOTIDE SEQUENCE [LARGE SCALE GENOMIC DNA]</scope>
    <source>
        <strain evidence="7 8">GM2012</strain>
    </source>
</reference>
<dbReference type="PANTHER" id="PTHR38469:SF1">
    <property type="entry name" value="PERIPLASMIC PEPTIDASE SUBFAMILY S1B"/>
    <property type="match status" value="1"/>
</dbReference>
<evidence type="ECO:0000313" key="8">
    <source>
        <dbReference type="Proteomes" id="UP000280296"/>
    </source>
</evidence>
<keyword evidence="3 6" id="KW-0645">Protease</keyword>
<keyword evidence="8" id="KW-1185">Reference proteome</keyword>
<dbReference type="PANTHER" id="PTHR38469">
    <property type="entry name" value="PERIPLASMIC PEPTIDASE SUBFAMILY S1B"/>
    <property type="match status" value="1"/>
</dbReference>
<dbReference type="Pfam" id="PF10459">
    <property type="entry name" value="Peptidase_S46"/>
    <property type="match status" value="1"/>
</dbReference>
<comment type="caution">
    <text evidence="7">The sequence shown here is derived from an EMBL/GenBank/DDBJ whole genome shotgun (WGS) entry which is preliminary data.</text>
</comment>